<dbReference type="OrthoDB" id="9134956at2"/>
<evidence type="ECO:0000313" key="1">
    <source>
        <dbReference type="EMBL" id="AFT69489.1"/>
    </source>
</evidence>
<dbReference type="HOGENOM" id="CLU_1522083_0_0_6"/>
<dbReference type="RefSeq" id="WP_014993570.1">
    <property type="nucleotide sequence ID" value="NC_018691.1"/>
</dbReference>
<dbReference type="STRING" id="930169.B5T_01206"/>
<dbReference type="eggNOG" id="ENOG50311Z0">
    <property type="taxonomic scope" value="Bacteria"/>
</dbReference>
<gene>
    <name evidence="1" type="ordered locus">B5T_01206</name>
</gene>
<organism evidence="1 2">
    <name type="scientific">Alcanivorax dieselolei (strain DSM 16502 / CGMCC 1.3690 / MCCC 1A00001 / B-5)</name>
    <name type="common">Alloalcanivorax dieselolei</name>
    <dbReference type="NCBI Taxonomy" id="930169"/>
    <lineage>
        <taxon>Bacteria</taxon>
        <taxon>Pseudomonadati</taxon>
        <taxon>Pseudomonadota</taxon>
        <taxon>Gammaproteobacteria</taxon>
        <taxon>Oceanospirillales</taxon>
        <taxon>Alcanivoracaceae</taxon>
        <taxon>Alloalcanivorax</taxon>
    </lineage>
</organism>
<proteinExistence type="predicted"/>
<accession>K0C7N2</accession>
<dbReference type="KEGG" id="adi:B5T_01206"/>
<dbReference type="EMBL" id="CP003466">
    <property type="protein sequence ID" value="AFT69489.1"/>
    <property type="molecule type" value="Genomic_DNA"/>
</dbReference>
<sequence length="176" mass="20183">MEELKRLEELTEMDEKHRLVGAICGAVPSLERMHDVLSKERLNGQVPEVIRNQFNVARNMALYTYYFYALAPEVNLKTYTLIEHALKLKTKPEKHMMLARLLRAALRNGWISDAGFRHIDNPSQDNEWCKAMLKSIPELRNSQAHGSSMLIGDCIDHISICADFINQLFPDDKSGQ</sequence>
<dbReference type="Proteomes" id="UP000006286">
    <property type="component" value="Chromosome"/>
</dbReference>
<name>K0C7N2_ALCDB</name>
<evidence type="ECO:0000313" key="2">
    <source>
        <dbReference type="Proteomes" id="UP000006286"/>
    </source>
</evidence>
<keyword evidence="2" id="KW-1185">Reference proteome</keyword>
<protein>
    <submittedName>
        <fullName evidence="1">Uncharacterized protein</fullName>
    </submittedName>
</protein>
<dbReference type="AlphaFoldDB" id="K0C7N2"/>
<reference evidence="1 2" key="1">
    <citation type="journal article" date="2012" name="J. Bacteriol.">
        <title>Complete genome sequence of Alcanivorax dieselolei type strain B5.</title>
        <authorList>
            <person name="Lai Q."/>
            <person name="Li W."/>
            <person name="Shao Z."/>
        </authorList>
    </citation>
    <scope>NUCLEOTIDE SEQUENCE [LARGE SCALE GENOMIC DNA]</scope>
    <source>
        <strain evidence="2">DSM 16502 / CGMCC 1.3690 / B-5</strain>
    </source>
</reference>